<evidence type="ECO:0000313" key="2">
    <source>
        <dbReference type="Proteomes" id="UP001596044"/>
    </source>
</evidence>
<gene>
    <name evidence="1" type="ORF">ACFPOG_30550</name>
</gene>
<sequence>MLDLNKSLEEIDGENWGDLDKGATGLIRKCLALRRKPLKDFTNDDLTRMISQKIALKYLVPIAIERLVDNPLNSGDYYRGDLLCSILKVNLDFWKENLELQEEFDMIVLDVVQAYETLEPLIKVYQNKNNLK</sequence>
<comment type="caution">
    <text evidence="1">The sequence shown here is derived from an EMBL/GenBank/DDBJ whole genome shotgun (WGS) entry which is preliminary data.</text>
</comment>
<organism evidence="1 2">
    <name type="scientific">Paenibacillus aestuarii</name>
    <dbReference type="NCBI Taxonomy" id="516965"/>
    <lineage>
        <taxon>Bacteria</taxon>
        <taxon>Bacillati</taxon>
        <taxon>Bacillota</taxon>
        <taxon>Bacilli</taxon>
        <taxon>Bacillales</taxon>
        <taxon>Paenibacillaceae</taxon>
        <taxon>Paenibacillus</taxon>
    </lineage>
</organism>
<evidence type="ECO:0000313" key="1">
    <source>
        <dbReference type="EMBL" id="MFC5452549.1"/>
    </source>
</evidence>
<keyword evidence="2" id="KW-1185">Reference proteome</keyword>
<dbReference type="CDD" id="cd20691">
    <property type="entry name" value="CdiI_EC536-like"/>
    <property type="match status" value="1"/>
</dbReference>
<dbReference type="Pfam" id="PF18616">
    <property type="entry name" value="CdiI_3"/>
    <property type="match status" value="1"/>
</dbReference>
<dbReference type="RefSeq" id="WP_270877644.1">
    <property type="nucleotide sequence ID" value="NZ_JAQFVF010000004.1"/>
</dbReference>
<reference evidence="2" key="1">
    <citation type="journal article" date="2019" name="Int. J. Syst. Evol. Microbiol.">
        <title>The Global Catalogue of Microorganisms (GCM) 10K type strain sequencing project: providing services to taxonomists for standard genome sequencing and annotation.</title>
        <authorList>
            <consortium name="The Broad Institute Genomics Platform"/>
            <consortium name="The Broad Institute Genome Sequencing Center for Infectious Disease"/>
            <person name="Wu L."/>
            <person name="Ma J."/>
        </authorList>
    </citation>
    <scope>NUCLEOTIDE SEQUENCE [LARGE SCALE GENOMIC DNA]</scope>
    <source>
        <strain evidence="2">KACC 11904</strain>
    </source>
</reference>
<protein>
    <submittedName>
        <fullName evidence="1">Contact-dependent growth inhibition system immunity protein</fullName>
    </submittedName>
</protein>
<dbReference type="InterPro" id="IPR040547">
    <property type="entry name" value="CdiI"/>
</dbReference>
<accession>A0ABW0KH41</accession>
<dbReference type="Proteomes" id="UP001596044">
    <property type="component" value="Unassembled WGS sequence"/>
</dbReference>
<name>A0ABW0KH41_9BACL</name>
<dbReference type="EMBL" id="JBHSMJ010000056">
    <property type="protein sequence ID" value="MFC5452549.1"/>
    <property type="molecule type" value="Genomic_DNA"/>
</dbReference>
<proteinExistence type="predicted"/>